<dbReference type="PANTHER" id="PTHR48475:SF2">
    <property type="entry name" value="RIBONUCLEASE H"/>
    <property type="match status" value="1"/>
</dbReference>
<evidence type="ECO:0000313" key="1">
    <source>
        <dbReference type="EMBL" id="KAI5335630.1"/>
    </source>
</evidence>
<organism evidence="1 2">
    <name type="scientific">Prunus dulcis</name>
    <name type="common">Almond</name>
    <name type="synonym">Amygdalus dulcis</name>
    <dbReference type="NCBI Taxonomy" id="3755"/>
    <lineage>
        <taxon>Eukaryota</taxon>
        <taxon>Viridiplantae</taxon>
        <taxon>Streptophyta</taxon>
        <taxon>Embryophyta</taxon>
        <taxon>Tracheophyta</taxon>
        <taxon>Spermatophyta</taxon>
        <taxon>Magnoliopsida</taxon>
        <taxon>eudicotyledons</taxon>
        <taxon>Gunneridae</taxon>
        <taxon>Pentapetalae</taxon>
        <taxon>rosids</taxon>
        <taxon>fabids</taxon>
        <taxon>Rosales</taxon>
        <taxon>Rosaceae</taxon>
        <taxon>Amygdaloideae</taxon>
        <taxon>Amygdaleae</taxon>
        <taxon>Prunus</taxon>
    </lineage>
</organism>
<protein>
    <recommendedName>
        <fullName evidence="3">RNase H type-1 domain-containing protein</fullName>
    </recommendedName>
</protein>
<keyword evidence="2" id="KW-1185">Reference proteome</keyword>
<gene>
    <name evidence="1" type="ORF">L3X38_025763</name>
</gene>
<dbReference type="EMBL" id="JAJFAZ020000004">
    <property type="protein sequence ID" value="KAI5335630.1"/>
    <property type="molecule type" value="Genomic_DNA"/>
</dbReference>
<dbReference type="Proteomes" id="UP001054821">
    <property type="component" value="Chromosome 4"/>
</dbReference>
<name>A0AAD4W2A8_PRUDU</name>
<proteinExistence type="predicted"/>
<accession>A0AAD4W2A8</accession>
<sequence length="163" mass="19228">MEKHSRMIQYLDRVQGLLKEFPTFTIQQVPRVENTYAYALASRASALDTQLRHFISVEHLDRPSIEEIEQVNSMQIDEDPSYIEVGSVDHNFEQKKLNPDLLERERERAIVRVASYQQRLKSYYDKVRQFQPGNLVLEKTFITVQSKGSKKMKPNWECPYVFS</sequence>
<evidence type="ECO:0008006" key="3">
    <source>
        <dbReference type="Google" id="ProtNLM"/>
    </source>
</evidence>
<comment type="caution">
    <text evidence="1">The sequence shown here is derived from an EMBL/GenBank/DDBJ whole genome shotgun (WGS) entry which is preliminary data.</text>
</comment>
<evidence type="ECO:0000313" key="2">
    <source>
        <dbReference type="Proteomes" id="UP001054821"/>
    </source>
</evidence>
<dbReference type="AlphaFoldDB" id="A0AAD4W2A8"/>
<dbReference type="PANTHER" id="PTHR48475">
    <property type="entry name" value="RIBONUCLEASE H"/>
    <property type="match status" value="1"/>
</dbReference>
<reference evidence="1 2" key="1">
    <citation type="journal article" date="2022" name="G3 (Bethesda)">
        <title>Whole-genome sequence and methylome profiling of the almond [Prunus dulcis (Mill.) D.A. Webb] cultivar 'Nonpareil'.</title>
        <authorList>
            <person name="D'Amico-Willman K.M."/>
            <person name="Ouma W.Z."/>
            <person name="Meulia T."/>
            <person name="Sideli G.M."/>
            <person name="Gradziel T.M."/>
            <person name="Fresnedo-Ramirez J."/>
        </authorList>
    </citation>
    <scope>NUCLEOTIDE SEQUENCE [LARGE SCALE GENOMIC DNA]</scope>
    <source>
        <strain evidence="1">Clone GOH B32 T37-40</strain>
    </source>
</reference>